<dbReference type="EMBL" id="JANPWB010000003">
    <property type="protein sequence ID" value="KAJ1201288.1"/>
    <property type="molecule type" value="Genomic_DNA"/>
</dbReference>
<name>A0AAV7VI20_PLEWA</name>
<feature type="region of interest" description="Disordered" evidence="1">
    <location>
        <begin position="1"/>
        <end position="22"/>
    </location>
</feature>
<evidence type="ECO:0000313" key="2">
    <source>
        <dbReference type="EMBL" id="KAJ1201288.1"/>
    </source>
</evidence>
<protein>
    <submittedName>
        <fullName evidence="2">Uncharacterized protein</fullName>
    </submittedName>
</protein>
<proteinExistence type="predicted"/>
<evidence type="ECO:0000313" key="3">
    <source>
        <dbReference type="Proteomes" id="UP001066276"/>
    </source>
</evidence>
<feature type="region of interest" description="Disordered" evidence="1">
    <location>
        <begin position="39"/>
        <end position="81"/>
    </location>
</feature>
<dbReference type="AlphaFoldDB" id="A0AAV7VI20"/>
<dbReference type="Proteomes" id="UP001066276">
    <property type="component" value="Chromosome 2_1"/>
</dbReference>
<organism evidence="2 3">
    <name type="scientific">Pleurodeles waltl</name>
    <name type="common">Iberian ribbed newt</name>
    <dbReference type="NCBI Taxonomy" id="8319"/>
    <lineage>
        <taxon>Eukaryota</taxon>
        <taxon>Metazoa</taxon>
        <taxon>Chordata</taxon>
        <taxon>Craniata</taxon>
        <taxon>Vertebrata</taxon>
        <taxon>Euteleostomi</taxon>
        <taxon>Amphibia</taxon>
        <taxon>Batrachia</taxon>
        <taxon>Caudata</taxon>
        <taxon>Salamandroidea</taxon>
        <taxon>Salamandridae</taxon>
        <taxon>Pleurodelinae</taxon>
        <taxon>Pleurodeles</taxon>
    </lineage>
</organism>
<keyword evidence="3" id="KW-1185">Reference proteome</keyword>
<accession>A0AAV7VI20</accession>
<evidence type="ECO:0000256" key="1">
    <source>
        <dbReference type="SAM" id="MobiDB-lite"/>
    </source>
</evidence>
<reference evidence="2" key="1">
    <citation type="journal article" date="2022" name="bioRxiv">
        <title>Sequencing and chromosome-scale assembly of the giantPleurodeles waltlgenome.</title>
        <authorList>
            <person name="Brown T."/>
            <person name="Elewa A."/>
            <person name="Iarovenko S."/>
            <person name="Subramanian E."/>
            <person name="Araus A.J."/>
            <person name="Petzold A."/>
            <person name="Susuki M."/>
            <person name="Suzuki K.-i.T."/>
            <person name="Hayashi T."/>
            <person name="Toyoda A."/>
            <person name="Oliveira C."/>
            <person name="Osipova E."/>
            <person name="Leigh N.D."/>
            <person name="Simon A."/>
            <person name="Yun M.H."/>
        </authorList>
    </citation>
    <scope>NUCLEOTIDE SEQUENCE</scope>
    <source>
        <strain evidence="2">20211129_DDA</strain>
        <tissue evidence="2">Liver</tissue>
    </source>
</reference>
<comment type="caution">
    <text evidence="2">The sequence shown here is derived from an EMBL/GenBank/DDBJ whole genome shotgun (WGS) entry which is preliminary data.</text>
</comment>
<sequence>MPATSPPKKQGKNIRHNGPELDVELEAHLDKAQEFFVLQKKEAGSKPGKTNNMDGGKAAGMAETRRSDGAMPKGPGQGARVCQAGKDLTVQDKKDEYRWDRRKLVVERPIENWLKAYCTLGSVFMDKFPGSTAALFLHEQPKQWQEQGLVGRTLVNHTATTVGSGPKGIRRSLVQEHGGDLPGNARYEVCPSEHDVEQALHREGK</sequence>
<gene>
    <name evidence="2" type="ORF">NDU88_005101</name>
</gene>